<dbReference type="EMBL" id="LR743590">
    <property type="protein sequence ID" value="CAA2617477.1"/>
    <property type="molecule type" value="Genomic_DNA"/>
</dbReference>
<dbReference type="Gene3D" id="3.40.395.10">
    <property type="entry name" value="Adenoviral Proteinase, Chain A"/>
    <property type="match status" value="1"/>
</dbReference>
<organism evidence="6">
    <name type="scientific">Spirodela intermedia</name>
    <name type="common">Intermediate duckweed</name>
    <dbReference type="NCBI Taxonomy" id="51605"/>
    <lineage>
        <taxon>Eukaryota</taxon>
        <taxon>Viridiplantae</taxon>
        <taxon>Streptophyta</taxon>
        <taxon>Embryophyta</taxon>
        <taxon>Tracheophyta</taxon>
        <taxon>Spermatophyta</taxon>
        <taxon>Magnoliopsida</taxon>
        <taxon>Liliopsida</taxon>
        <taxon>Araceae</taxon>
        <taxon>Lemnoideae</taxon>
        <taxon>Spirodela</taxon>
    </lineage>
</organism>
<keyword evidence="2" id="KW-0645">Protease</keyword>
<dbReference type="GO" id="GO:0006508">
    <property type="term" value="P:proteolysis"/>
    <property type="evidence" value="ECO:0007669"/>
    <property type="project" value="UniProtKB-KW"/>
</dbReference>
<dbReference type="PROSITE" id="PS50600">
    <property type="entry name" value="ULP_PROTEASE"/>
    <property type="match status" value="1"/>
</dbReference>
<evidence type="ECO:0000313" key="7">
    <source>
        <dbReference type="EMBL" id="CAA6675734.1"/>
    </source>
</evidence>
<feature type="domain" description="Ubiquitin-like protease family profile" evidence="5">
    <location>
        <begin position="16"/>
        <end position="156"/>
    </location>
</feature>
<dbReference type="PANTHER" id="PTHR46468:SF1">
    <property type="entry name" value="SENTRIN-SPECIFIC PROTEASE 8"/>
    <property type="match status" value="1"/>
</dbReference>
<dbReference type="Proteomes" id="UP001189122">
    <property type="component" value="Unassembled WGS sequence"/>
</dbReference>
<evidence type="ECO:0000256" key="1">
    <source>
        <dbReference type="ARBA" id="ARBA00005234"/>
    </source>
</evidence>
<proteinExistence type="inferred from homology"/>
<dbReference type="GO" id="GO:0019784">
    <property type="term" value="F:deNEDDylase activity"/>
    <property type="evidence" value="ECO:0007669"/>
    <property type="project" value="InterPro"/>
</dbReference>
<protein>
    <recommendedName>
        <fullName evidence="5">Ubiquitin-like protease family profile domain-containing protein</fullName>
    </recommendedName>
</protein>
<gene>
    <name evidence="6" type="ORF">SI7747_03003643</name>
    <name evidence="7" type="ORF">SI7747_UN022076</name>
</gene>
<dbReference type="PANTHER" id="PTHR46468">
    <property type="entry name" value="SENTRIN-SPECIFIC PROTEASE 8"/>
    <property type="match status" value="1"/>
</dbReference>
<dbReference type="EMBL" id="CACRZD030000003">
    <property type="protein sequence ID" value="CAA6657173.1"/>
    <property type="molecule type" value="Genomic_DNA"/>
</dbReference>
<evidence type="ECO:0000256" key="4">
    <source>
        <dbReference type="ARBA" id="ARBA00022807"/>
    </source>
</evidence>
<dbReference type="EMBL" id="CACRZD030000395">
    <property type="protein sequence ID" value="CAA6675734.1"/>
    <property type="molecule type" value="Genomic_DNA"/>
</dbReference>
<dbReference type="GO" id="GO:0008234">
    <property type="term" value="F:cysteine-type peptidase activity"/>
    <property type="evidence" value="ECO:0007669"/>
    <property type="project" value="UniProtKB-KW"/>
</dbReference>
<dbReference type="InterPro" id="IPR044613">
    <property type="entry name" value="Nep1/2-like"/>
</dbReference>
<evidence type="ECO:0000256" key="3">
    <source>
        <dbReference type="ARBA" id="ARBA00022801"/>
    </source>
</evidence>
<evidence type="ECO:0000313" key="6">
    <source>
        <dbReference type="EMBL" id="CAA2617477.1"/>
    </source>
</evidence>
<keyword evidence="3" id="KW-0378">Hydrolase</keyword>
<evidence type="ECO:0000259" key="5">
    <source>
        <dbReference type="PROSITE" id="PS50600"/>
    </source>
</evidence>
<name>A0A7I8IH16_SPIIN</name>
<keyword evidence="8" id="KW-1185">Reference proteome</keyword>
<evidence type="ECO:0000256" key="2">
    <source>
        <dbReference type="ARBA" id="ARBA00022670"/>
    </source>
</evidence>
<accession>A0A7I8IH16</accession>
<dbReference type="GO" id="GO:0000338">
    <property type="term" value="P:protein deneddylation"/>
    <property type="evidence" value="ECO:0007669"/>
    <property type="project" value="TreeGrafter"/>
</dbReference>
<dbReference type="SUPFAM" id="SSF54001">
    <property type="entry name" value="Cysteine proteinases"/>
    <property type="match status" value="1"/>
</dbReference>
<keyword evidence="4" id="KW-0788">Thiol protease</keyword>
<reference evidence="6 8" key="1">
    <citation type="submission" date="2019-12" db="EMBL/GenBank/DDBJ databases">
        <authorList>
            <person name="Scholz U."/>
            <person name="Mascher M."/>
            <person name="Fiebig A."/>
        </authorList>
    </citation>
    <scope>NUCLEOTIDE SEQUENCE</scope>
</reference>
<dbReference type="InterPro" id="IPR003653">
    <property type="entry name" value="Peptidase_C48_C"/>
</dbReference>
<dbReference type="AlphaFoldDB" id="A0A7I8IH16"/>
<dbReference type="Pfam" id="PF02902">
    <property type="entry name" value="Peptidase_C48"/>
    <property type="match status" value="1"/>
</dbReference>
<sequence length="173" mass="19526">MVHPSGDDRILSFGDVVLRASDLEILRGPHYINDRIIEFCFKDIANDLPNDILLVPPSISFWIANCIGHESLKDAVGPLDLPSKKLHWSLLVYDRAKDMFVHHDSMLGMNRPHAEQLYRRVKRFVDPTASFVEGSTPKQENGYDCGLYVVVIAGVIVRWHLQHAAASSDDEGY</sequence>
<dbReference type="InterPro" id="IPR038765">
    <property type="entry name" value="Papain-like_cys_pep_sf"/>
</dbReference>
<evidence type="ECO:0000313" key="8">
    <source>
        <dbReference type="Proteomes" id="UP001189122"/>
    </source>
</evidence>
<comment type="similarity">
    <text evidence="1">Belongs to the peptidase C48 family.</text>
</comment>